<evidence type="ECO:0000256" key="2">
    <source>
        <dbReference type="ARBA" id="ARBA00022475"/>
    </source>
</evidence>
<comment type="caution">
    <text evidence="9">The sequence shown here is derived from an EMBL/GenBank/DDBJ whole genome shotgun (WGS) entry which is preliminary data.</text>
</comment>
<dbReference type="PANTHER" id="PTHR32234">
    <property type="entry name" value="THIOL:DISULFIDE INTERCHANGE PROTEIN DSBD"/>
    <property type="match status" value="1"/>
</dbReference>
<evidence type="ECO:0000256" key="3">
    <source>
        <dbReference type="ARBA" id="ARBA00022692"/>
    </source>
</evidence>
<protein>
    <submittedName>
        <fullName evidence="9">Thioredoxin family protein</fullName>
    </submittedName>
</protein>
<evidence type="ECO:0000256" key="5">
    <source>
        <dbReference type="ARBA" id="ARBA00022989"/>
    </source>
</evidence>
<feature type="transmembrane region" description="Helical" evidence="7">
    <location>
        <begin position="291"/>
        <end position="314"/>
    </location>
</feature>
<feature type="transmembrane region" description="Helical" evidence="7">
    <location>
        <begin position="513"/>
        <end position="531"/>
    </location>
</feature>
<dbReference type="Gene3D" id="3.40.30.10">
    <property type="entry name" value="Glutaredoxin"/>
    <property type="match status" value="1"/>
</dbReference>
<feature type="transmembrane region" description="Helical" evidence="7">
    <location>
        <begin position="538"/>
        <end position="555"/>
    </location>
</feature>
<organism evidence="9 10">
    <name type="scientific">Inhella proteolytica</name>
    <dbReference type="NCBI Taxonomy" id="2795029"/>
    <lineage>
        <taxon>Bacteria</taxon>
        <taxon>Pseudomonadati</taxon>
        <taxon>Pseudomonadota</taxon>
        <taxon>Betaproteobacteria</taxon>
        <taxon>Burkholderiales</taxon>
        <taxon>Sphaerotilaceae</taxon>
        <taxon>Inhella</taxon>
    </lineage>
</organism>
<sequence length="688" mass="71942">MGAVQAQQASASVRSEQATARLLVHAPDGVGAGKTIWAGVQMQHEPGWHTYWRNPGDSGLPTRLNWTLPAGAQAGAIHWPAPHKMPLGPLMNYGFEGELLLPVALKLPAELPAGPLKLGLLAEWLVCKEVCIPERGEFSVELPQGQPLNDHAAAFKAALAAEPQPLPGVKVQARQAAEALQLEIDGLPAGWRGQGIEAFGADAGVYDHARPEQANWQGERLSLALPLSPQRGESPAELEVVLRAGEQTGSLRFALQGGWQANAPEAAAAPVQHLGGGAPASPPAQPAGGDVGLLAALALAFVGGLILNLMPCVFPVLSLKALALVREAPHERHVGAAAYTAGVVLSFVLLAALLLGLRAAGDQIGWGFQLQSPTVVAALAGLFTLIAMNLFGLFEFGNWLPSGVAGWRAQRPWLDQAATGVLSVAVASPCTAPFMGAALGAALTLPPAQALAVFAALGLGMAAPYVSFALVPGLAARLPRPGAWMERLRHLLGFPMLATVLWLVWVLGQQAGLDAAVALLVLLLALAYALWAWALRGWGWRLSAAVVLALGWLWAAPSLHQPAGAPAAAAAPAAGWSAWSPEAQQAAIASGKPLFVDFTAAWCITCQYNKRNALADAGVQADFAAAGVQRLRADWTLRDAAITAELRRLGRSGVPVYALYTPGRTEPELMAEILSVDALRARLQALQK</sequence>
<feature type="transmembrane region" description="Helical" evidence="7">
    <location>
        <begin position="451"/>
        <end position="476"/>
    </location>
</feature>
<accession>A0A931JAG3</accession>
<keyword evidence="2" id="KW-1003">Cell membrane</keyword>
<evidence type="ECO:0000313" key="10">
    <source>
        <dbReference type="Proteomes" id="UP000613266"/>
    </source>
</evidence>
<evidence type="ECO:0000313" key="9">
    <source>
        <dbReference type="EMBL" id="MBH9579382.1"/>
    </source>
</evidence>
<dbReference type="InterPro" id="IPR028250">
    <property type="entry name" value="DsbDN"/>
</dbReference>
<reference evidence="9" key="1">
    <citation type="submission" date="2020-12" db="EMBL/GenBank/DDBJ databases">
        <title>The genome sequence of Inhella sp. 1Y17.</title>
        <authorList>
            <person name="Liu Y."/>
        </authorList>
    </citation>
    <scope>NUCLEOTIDE SEQUENCE</scope>
    <source>
        <strain evidence="9">1Y17</strain>
    </source>
</reference>
<dbReference type="EMBL" id="JAEDAK010000022">
    <property type="protein sequence ID" value="MBH9579382.1"/>
    <property type="molecule type" value="Genomic_DNA"/>
</dbReference>
<dbReference type="AlphaFoldDB" id="A0A931JAG3"/>
<evidence type="ECO:0000256" key="7">
    <source>
        <dbReference type="SAM" id="Phobius"/>
    </source>
</evidence>
<gene>
    <name evidence="9" type="ORF">I7X39_20995</name>
</gene>
<dbReference type="Pfam" id="PF13899">
    <property type="entry name" value="Thioredoxin_7"/>
    <property type="match status" value="1"/>
</dbReference>
<dbReference type="Pfam" id="PF11412">
    <property type="entry name" value="DsbD_N"/>
    <property type="match status" value="1"/>
</dbReference>
<feature type="domain" description="Thioredoxin" evidence="8">
    <location>
        <begin position="559"/>
        <end position="688"/>
    </location>
</feature>
<name>A0A931JAG3_9BURK</name>
<keyword evidence="5 7" id="KW-1133">Transmembrane helix</keyword>
<keyword evidence="3 7" id="KW-0812">Transmembrane</keyword>
<evidence type="ECO:0000259" key="8">
    <source>
        <dbReference type="PROSITE" id="PS51352"/>
    </source>
</evidence>
<dbReference type="InterPro" id="IPR035671">
    <property type="entry name" value="DsbD_gamma"/>
</dbReference>
<comment type="subcellular location">
    <subcellularLocation>
        <location evidence="1">Cell membrane</location>
        <topology evidence="1">Multi-pass membrane protein</topology>
    </subcellularLocation>
</comment>
<dbReference type="GO" id="GO:0017004">
    <property type="term" value="P:cytochrome complex assembly"/>
    <property type="evidence" value="ECO:0007669"/>
    <property type="project" value="UniProtKB-KW"/>
</dbReference>
<keyword evidence="6 7" id="KW-0472">Membrane</keyword>
<dbReference type="GO" id="GO:0015035">
    <property type="term" value="F:protein-disulfide reductase activity"/>
    <property type="evidence" value="ECO:0007669"/>
    <property type="project" value="TreeGrafter"/>
</dbReference>
<dbReference type="PROSITE" id="PS51352">
    <property type="entry name" value="THIOREDOXIN_2"/>
    <property type="match status" value="1"/>
</dbReference>
<proteinExistence type="predicted"/>
<dbReference type="CDD" id="cd02953">
    <property type="entry name" value="DsbDgamma"/>
    <property type="match status" value="1"/>
</dbReference>
<keyword evidence="10" id="KW-1185">Reference proteome</keyword>
<dbReference type="PANTHER" id="PTHR32234:SF3">
    <property type="entry name" value="SUPPRESSION OF COPPER SENSITIVITY PROTEIN"/>
    <property type="match status" value="1"/>
</dbReference>
<feature type="transmembrane region" description="Helical" evidence="7">
    <location>
        <begin position="488"/>
        <end position="507"/>
    </location>
</feature>
<dbReference type="InterPro" id="IPR036249">
    <property type="entry name" value="Thioredoxin-like_sf"/>
</dbReference>
<dbReference type="Pfam" id="PF02683">
    <property type="entry name" value="DsbD_TM"/>
    <property type="match status" value="1"/>
</dbReference>
<dbReference type="InterPro" id="IPR013766">
    <property type="entry name" value="Thioredoxin_domain"/>
</dbReference>
<dbReference type="Proteomes" id="UP000613266">
    <property type="component" value="Unassembled WGS sequence"/>
</dbReference>
<evidence type="ECO:0000256" key="1">
    <source>
        <dbReference type="ARBA" id="ARBA00004651"/>
    </source>
</evidence>
<feature type="transmembrane region" description="Helical" evidence="7">
    <location>
        <begin position="375"/>
        <end position="396"/>
    </location>
</feature>
<feature type="transmembrane region" description="Helical" evidence="7">
    <location>
        <begin position="334"/>
        <end position="355"/>
    </location>
</feature>
<evidence type="ECO:0000256" key="6">
    <source>
        <dbReference type="ARBA" id="ARBA00023136"/>
    </source>
</evidence>
<dbReference type="SUPFAM" id="SSF52833">
    <property type="entry name" value="Thioredoxin-like"/>
    <property type="match status" value="1"/>
</dbReference>
<dbReference type="InterPro" id="IPR003834">
    <property type="entry name" value="Cyt_c_assmbl_TM_dom"/>
</dbReference>
<keyword evidence="4" id="KW-0201">Cytochrome c-type biogenesis</keyword>
<dbReference type="GO" id="GO:0045454">
    <property type="term" value="P:cell redox homeostasis"/>
    <property type="evidence" value="ECO:0007669"/>
    <property type="project" value="TreeGrafter"/>
</dbReference>
<feature type="transmembrane region" description="Helical" evidence="7">
    <location>
        <begin position="417"/>
        <end position="445"/>
    </location>
</feature>
<evidence type="ECO:0000256" key="4">
    <source>
        <dbReference type="ARBA" id="ARBA00022748"/>
    </source>
</evidence>
<dbReference type="GO" id="GO:0005886">
    <property type="term" value="C:plasma membrane"/>
    <property type="evidence" value="ECO:0007669"/>
    <property type="project" value="UniProtKB-SubCell"/>
</dbReference>